<accession>A0A1C4ARC5</accession>
<dbReference type="PROSITE" id="PS00444">
    <property type="entry name" value="POLYPRENYL_SYNTHASE_2"/>
    <property type="match status" value="1"/>
</dbReference>
<dbReference type="Gene3D" id="1.10.600.10">
    <property type="entry name" value="Farnesyl Diphosphate Synthase"/>
    <property type="match status" value="1"/>
</dbReference>
<dbReference type="GO" id="GO:0046872">
    <property type="term" value="F:metal ion binding"/>
    <property type="evidence" value="ECO:0007669"/>
    <property type="project" value="UniProtKB-KW"/>
</dbReference>
<dbReference type="SFLD" id="SFLDS00005">
    <property type="entry name" value="Isoprenoid_Synthase_Type_I"/>
    <property type="match status" value="1"/>
</dbReference>
<dbReference type="InterPro" id="IPR033749">
    <property type="entry name" value="Polyprenyl_synt_CS"/>
</dbReference>
<evidence type="ECO:0000256" key="3">
    <source>
        <dbReference type="ARBA" id="ARBA00012439"/>
    </source>
</evidence>
<evidence type="ECO:0000256" key="11">
    <source>
        <dbReference type="ARBA" id="ARBA00049399"/>
    </source>
</evidence>
<dbReference type="InterPro" id="IPR053378">
    <property type="entry name" value="Prenyl_diphosphate_synthase"/>
</dbReference>
<dbReference type="CDD" id="cd00685">
    <property type="entry name" value="Trans_IPPS_HT"/>
    <property type="match status" value="1"/>
</dbReference>
<evidence type="ECO:0000256" key="7">
    <source>
        <dbReference type="ARBA" id="ARBA00022842"/>
    </source>
</evidence>
<evidence type="ECO:0000313" key="14">
    <source>
        <dbReference type="Proteomes" id="UP000199268"/>
    </source>
</evidence>
<gene>
    <name evidence="13" type="ORF">GA0061074_106101</name>
</gene>
<keyword evidence="6" id="KW-0479">Metal-binding</keyword>
<keyword evidence="8" id="KW-0414">Isoprene biosynthesis</keyword>
<dbReference type="Proteomes" id="UP000199268">
    <property type="component" value="Unassembled WGS sequence"/>
</dbReference>
<dbReference type="PANTHER" id="PTHR43281:SF1">
    <property type="entry name" value="FARNESYL DIPHOSPHATE SYNTHASE"/>
    <property type="match status" value="1"/>
</dbReference>
<proteinExistence type="inferred from homology"/>
<evidence type="ECO:0000256" key="9">
    <source>
        <dbReference type="ARBA" id="ARBA00032380"/>
    </source>
</evidence>
<dbReference type="STRING" id="1505725.GA0061074_106101"/>
<dbReference type="InterPro" id="IPR008949">
    <property type="entry name" value="Isoprenoid_synthase_dom_sf"/>
</dbReference>
<dbReference type="GO" id="GO:0005737">
    <property type="term" value="C:cytoplasm"/>
    <property type="evidence" value="ECO:0007669"/>
    <property type="project" value="UniProtKB-ARBA"/>
</dbReference>
<dbReference type="InterPro" id="IPR000092">
    <property type="entry name" value="Polyprenyl_synt"/>
</dbReference>
<dbReference type="SUPFAM" id="SSF48576">
    <property type="entry name" value="Terpenoid synthases"/>
    <property type="match status" value="1"/>
</dbReference>
<dbReference type="OrthoDB" id="9805316at2"/>
<evidence type="ECO:0000256" key="6">
    <source>
        <dbReference type="ARBA" id="ARBA00022723"/>
    </source>
</evidence>
<comment type="cofactor">
    <cofactor evidence="1">
        <name>Mg(2+)</name>
        <dbReference type="ChEBI" id="CHEBI:18420"/>
    </cofactor>
</comment>
<name>A0A1C4ARC5_9LACO</name>
<evidence type="ECO:0000313" key="13">
    <source>
        <dbReference type="EMBL" id="SCB97107.1"/>
    </source>
</evidence>
<dbReference type="EMBL" id="FMAO01000006">
    <property type="protein sequence ID" value="SCB97107.1"/>
    <property type="molecule type" value="Genomic_DNA"/>
</dbReference>
<evidence type="ECO:0000256" key="1">
    <source>
        <dbReference type="ARBA" id="ARBA00001946"/>
    </source>
</evidence>
<evidence type="ECO:0000256" key="4">
    <source>
        <dbReference type="ARBA" id="ARBA00015100"/>
    </source>
</evidence>
<dbReference type="RefSeq" id="WP_092462649.1">
    <property type="nucleotide sequence ID" value="NZ_BJEE01000007.1"/>
</dbReference>
<dbReference type="GO" id="GO:0004337">
    <property type="term" value="F:(2E,6E)-farnesyl diphosphate synthase activity"/>
    <property type="evidence" value="ECO:0007669"/>
    <property type="project" value="UniProtKB-EC"/>
</dbReference>
<keyword evidence="5 12" id="KW-0808">Transferase</keyword>
<dbReference type="GO" id="GO:0016114">
    <property type="term" value="P:terpenoid biosynthetic process"/>
    <property type="evidence" value="ECO:0007669"/>
    <property type="project" value="UniProtKB-ARBA"/>
</dbReference>
<organism evidence="13 14">
    <name type="scientific">Weissella bombi</name>
    <dbReference type="NCBI Taxonomy" id="1505725"/>
    <lineage>
        <taxon>Bacteria</taxon>
        <taxon>Bacillati</taxon>
        <taxon>Bacillota</taxon>
        <taxon>Bacilli</taxon>
        <taxon>Lactobacillales</taxon>
        <taxon>Lactobacillaceae</taxon>
        <taxon>Weissella</taxon>
    </lineage>
</organism>
<evidence type="ECO:0000256" key="12">
    <source>
        <dbReference type="RuleBase" id="RU004466"/>
    </source>
</evidence>
<dbReference type="FunFam" id="1.10.600.10:FF:000001">
    <property type="entry name" value="Geranylgeranyl diphosphate synthase"/>
    <property type="match status" value="1"/>
</dbReference>
<evidence type="ECO:0000256" key="8">
    <source>
        <dbReference type="ARBA" id="ARBA00023229"/>
    </source>
</evidence>
<evidence type="ECO:0000256" key="10">
    <source>
        <dbReference type="ARBA" id="ARBA00032873"/>
    </source>
</evidence>
<dbReference type="Pfam" id="PF00348">
    <property type="entry name" value="polyprenyl_synt"/>
    <property type="match status" value="1"/>
</dbReference>
<dbReference type="EC" id="2.5.1.10" evidence="3"/>
<evidence type="ECO:0000256" key="2">
    <source>
        <dbReference type="ARBA" id="ARBA00006706"/>
    </source>
</evidence>
<dbReference type="AlphaFoldDB" id="A0A1C4ARC5"/>
<dbReference type="NCBIfam" id="NF045485">
    <property type="entry name" value="FPPsyn"/>
    <property type="match status" value="1"/>
</dbReference>
<comment type="catalytic activity">
    <reaction evidence="11">
        <text>isopentenyl diphosphate + (2E)-geranyl diphosphate = (2E,6E)-farnesyl diphosphate + diphosphate</text>
        <dbReference type="Rhea" id="RHEA:19361"/>
        <dbReference type="ChEBI" id="CHEBI:33019"/>
        <dbReference type="ChEBI" id="CHEBI:58057"/>
        <dbReference type="ChEBI" id="CHEBI:128769"/>
        <dbReference type="ChEBI" id="CHEBI:175763"/>
        <dbReference type="EC" id="2.5.1.10"/>
    </reaction>
</comment>
<sequence>MHWREYSKIMVPQIEQTLATELANSSFVPQLRDAMTYAVMAGGKRLRPMLTLAVLTTYQLPTDQYLKPASALELIHTYSLIHDDLPAMDDDDLRRGKPTTHKAFGEDIAILAGDGLQPLAFEWLTDDNDIMSATQKVQLVTALAKASGAVGMVAGQVLDIAGMHSESVTLNETQTIHYHKTGALIAYALQAGAIMAGATKVVQESLYDFGMAYGLAFQIKDDLDDYVAGKVEAQAYPTILGVTATKDMLQKQVNIAQESLDKFHELTQLDTKLLASFLDYFTDKTE</sequence>
<dbReference type="PANTHER" id="PTHR43281">
    <property type="entry name" value="FARNESYL DIPHOSPHATE SYNTHASE"/>
    <property type="match status" value="1"/>
</dbReference>
<comment type="similarity">
    <text evidence="2 12">Belongs to the FPP/GGPP synthase family.</text>
</comment>
<evidence type="ECO:0000256" key="5">
    <source>
        <dbReference type="ARBA" id="ARBA00022679"/>
    </source>
</evidence>
<protein>
    <recommendedName>
        <fullName evidence="4">Farnesyl diphosphate synthase</fullName>
        <ecNumber evidence="3">2.5.1.10</ecNumber>
    </recommendedName>
    <alternativeName>
        <fullName evidence="10">(2E,6E)-farnesyl diphosphate synthase</fullName>
    </alternativeName>
    <alternativeName>
        <fullName evidence="9">Geranyltranstransferase</fullName>
    </alternativeName>
</protein>
<dbReference type="PROSITE" id="PS00723">
    <property type="entry name" value="POLYPRENYL_SYNTHASE_1"/>
    <property type="match status" value="1"/>
</dbReference>
<keyword evidence="14" id="KW-1185">Reference proteome</keyword>
<keyword evidence="7" id="KW-0460">Magnesium</keyword>
<reference evidence="14" key="1">
    <citation type="submission" date="2016-08" db="EMBL/GenBank/DDBJ databases">
        <authorList>
            <person name="Varghese N."/>
            <person name="Submissions Spin"/>
        </authorList>
    </citation>
    <scope>NUCLEOTIDE SEQUENCE [LARGE SCALE GENOMIC DNA]</scope>
    <source>
        <strain evidence="14">R-53094</strain>
    </source>
</reference>
<dbReference type="SFLD" id="SFLDG01017">
    <property type="entry name" value="Polyprenyl_Transferase_Like"/>
    <property type="match status" value="1"/>
</dbReference>